<dbReference type="InterPro" id="IPR036388">
    <property type="entry name" value="WH-like_DNA-bd_sf"/>
</dbReference>
<sequence length="72" mass="8467">MMMRFRWQSDQRIGKASPVSAGLMFGPNEIMSMLSKLEISDTTFIEKKEAAKILYKLWKDECLHMEVSIEFY</sequence>
<name>A0A438KKR9_VITVI</name>
<dbReference type="AlphaFoldDB" id="A0A438KKR9"/>
<dbReference type="Proteomes" id="UP000288805">
    <property type="component" value="Unassembled WGS sequence"/>
</dbReference>
<comment type="caution">
    <text evidence="1">The sequence shown here is derived from an EMBL/GenBank/DDBJ whole genome shotgun (WGS) entry which is preliminary data.</text>
</comment>
<evidence type="ECO:0000313" key="2">
    <source>
        <dbReference type="Proteomes" id="UP000288805"/>
    </source>
</evidence>
<evidence type="ECO:0000313" key="1">
    <source>
        <dbReference type="EMBL" id="RVX21793.1"/>
    </source>
</evidence>
<proteinExistence type="predicted"/>
<reference evidence="1 2" key="1">
    <citation type="journal article" date="2018" name="PLoS Genet.">
        <title>Population sequencing reveals clonal diversity and ancestral inbreeding in the grapevine cultivar Chardonnay.</title>
        <authorList>
            <person name="Roach M.J."/>
            <person name="Johnson D.L."/>
            <person name="Bohlmann J."/>
            <person name="van Vuuren H.J."/>
            <person name="Jones S.J."/>
            <person name="Pretorius I.S."/>
            <person name="Schmidt S.A."/>
            <person name="Borneman A.R."/>
        </authorList>
    </citation>
    <scope>NUCLEOTIDE SEQUENCE [LARGE SCALE GENOMIC DNA]</scope>
    <source>
        <strain evidence="2">cv. Chardonnay</strain>
        <tissue evidence="1">Leaf</tissue>
    </source>
</reference>
<organism evidence="1 2">
    <name type="scientific">Vitis vinifera</name>
    <name type="common">Grape</name>
    <dbReference type="NCBI Taxonomy" id="29760"/>
    <lineage>
        <taxon>Eukaryota</taxon>
        <taxon>Viridiplantae</taxon>
        <taxon>Streptophyta</taxon>
        <taxon>Embryophyta</taxon>
        <taxon>Tracheophyta</taxon>
        <taxon>Spermatophyta</taxon>
        <taxon>Magnoliopsida</taxon>
        <taxon>eudicotyledons</taxon>
        <taxon>Gunneridae</taxon>
        <taxon>Pentapetalae</taxon>
        <taxon>rosids</taxon>
        <taxon>Vitales</taxon>
        <taxon>Vitaceae</taxon>
        <taxon>Viteae</taxon>
        <taxon>Vitis</taxon>
    </lineage>
</organism>
<dbReference type="Gene3D" id="1.10.10.10">
    <property type="entry name" value="Winged helix-like DNA-binding domain superfamily/Winged helix DNA-binding domain"/>
    <property type="match status" value="1"/>
</dbReference>
<gene>
    <name evidence="1" type="ORF">CK203_001321</name>
</gene>
<dbReference type="EMBL" id="QGNW01000004">
    <property type="protein sequence ID" value="RVX21793.1"/>
    <property type="molecule type" value="Genomic_DNA"/>
</dbReference>
<protein>
    <submittedName>
        <fullName evidence="1">Uncharacterized protein</fullName>
    </submittedName>
</protein>
<accession>A0A438KKR9</accession>